<organism evidence="4 5">
    <name type="scientific">Flagellimonas pacifica</name>
    <dbReference type="NCBI Taxonomy" id="1247520"/>
    <lineage>
        <taxon>Bacteria</taxon>
        <taxon>Pseudomonadati</taxon>
        <taxon>Bacteroidota</taxon>
        <taxon>Flavobacteriia</taxon>
        <taxon>Flavobacteriales</taxon>
        <taxon>Flavobacteriaceae</taxon>
        <taxon>Flagellimonas</taxon>
    </lineage>
</organism>
<comment type="subcellular location">
    <subcellularLocation>
        <location evidence="2">Cell outer membrane</location>
        <topology evidence="2">Multi-pass membrane protein</topology>
    </subcellularLocation>
</comment>
<dbReference type="GO" id="GO:0009279">
    <property type="term" value="C:cell outer membrane"/>
    <property type="evidence" value="ECO:0007669"/>
    <property type="project" value="UniProtKB-SubCell"/>
</dbReference>
<comment type="similarity">
    <text evidence="2">Belongs to the TonB-dependent receptor family.</text>
</comment>
<dbReference type="GO" id="GO:0015344">
    <property type="term" value="F:siderophore uptake transmembrane transporter activity"/>
    <property type="evidence" value="ECO:0007669"/>
    <property type="project" value="TreeGrafter"/>
</dbReference>
<keyword evidence="4" id="KW-0675">Receptor</keyword>
<evidence type="ECO:0000259" key="3">
    <source>
        <dbReference type="Pfam" id="PF07715"/>
    </source>
</evidence>
<evidence type="ECO:0000256" key="1">
    <source>
        <dbReference type="ARBA" id="ARBA00022729"/>
    </source>
</evidence>
<protein>
    <submittedName>
        <fullName evidence="4">TonB-dependent Receptor Plug Domain</fullName>
    </submittedName>
</protein>
<feature type="domain" description="TonB-dependent receptor plug" evidence="3">
    <location>
        <begin position="652"/>
        <end position="710"/>
    </location>
</feature>
<sequence length="817" mass="91757">MNFLRIMELFTKTISVNLLLLFSICFSAISQQKKSLEDSSIPIIEKVYLHTDRSNYAINEDLWYKVYVTYAYSNTILDHSKVLYVELISPDSKVIARNITRLDQGLGNGDFSLSELDGFKAGTYQLRAYTNWTRNFGKDFIFTKEIKVVDLGATVPNKGVGQQPNLATKQKSFASTDKVDLQFFPEGGSLLAGVTSKIAFKSVDQYGNPIEINGNIFDENGNLLTTFSSLHNGMGIFILNELKPQNLFAEFSIKNDTTKIKKALPKVLEEGYLLGINERKGKYYISLKTNKKTFEKNPREQLTLVASTRGITYFEGSQALQSPNLTFVLPAQDFPEGITQITLYDEAMKPHSERLVYIHKEPSAKVTLSIDKTAYTPKQKVNLTVTSKTTEGQIIPASFSLVVKESNGTNKSLLNSNICSYFLMESDIKGKIFNPGNYFDVSNPKRFAQMDLLLLTQGWRDFLWKSIPEPISKEYYKAEKGIIISGKVKRTGKNNRNQYKINMALTKEGDIFMNDVDALPTGDFIFDPINFNGHASLLLNSQNQKKENAGNLELYPICQDTLAIDHIFFSFTTLDEGNLFKQQLIQKNMNYGVSSGNQLDEVVVTSKRNVEEKKPKTNSIGNADIVRVLDDRTPSFRSLLQLIPYAVPGTVQSGKSIRFSRFNDPALILMDGLQIDSDILGDIVPDDVERIEAITGPGGAVYGQQGGNGVIMIFTKPGARNRAFKKKSYTVSQLVQGFYNARKFYAPNYGDPTTLDFNKRDLRNTIFWEPYVHPNENGTAKLSYYNSEASNSINLVLEGITETGQPIVVRKSYEVNQ</sequence>
<dbReference type="PANTHER" id="PTHR30069">
    <property type="entry name" value="TONB-DEPENDENT OUTER MEMBRANE RECEPTOR"/>
    <property type="match status" value="1"/>
</dbReference>
<evidence type="ECO:0000313" key="4">
    <source>
        <dbReference type="EMBL" id="SNY95411.1"/>
    </source>
</evidence>
<keyword evidence="1" id="KW-0732">Signal</keyword>
<evidence type="ECO:0000313" key="5">
    <source>
        <dbReference type="Proteomes" id="UP000219048"/>
    </source>
</evidence>
<name>A0A285MIT3_9FLAO</name>
<dbReference type="EMBL" id="OBEH01000001">
    <property type="protein sequence ID" value="SNY95411.1"/>
    <property type="molecule type" value="Genomic_DNA"/>
</dbReference>
<keyword evidence="2" id="KW-0813">Transport</keyword>
<dbReference type="AlphaFoldDB" id="A0A285MIT3"/>
<keyword evidence="5" id="KW-1185">Reference proteome</keyword>
<gene>
    <name evidence="4" type="ORF">SAMN06265377_1079</name>
</gene>
<dbReference type="InterPro" id="IPR012910">
    <property type="entry name" value="Plug_dom"/>
</dbReference>
<keyword evidence="2" id="KW-1134">Transmembrane beta strand</keyword>
<keyword evidence="2" id="KW-0812">Transmembrane</keyword>
<dbReference type="PANTHER" id="PTHR30069:SF29">
    <property type="entry name" value="HEMOGLOBIN AND HEMOGLOBIN-HAPTOGLOBIN-BINDING PROTEIN 1-RELATED"/>
    <property type="match status" value="1"/>
</dbReference>
<dbReference type="Proteomes" id="UP000219048">
    <property type="component" value="Unassembled WGS sequence"/>
</dbReference>
<keyword evidence="2" id="KW-0472">Membrane</keyword>
<dbReference type="GO" id="GO:0044718">
    <property type="term" value="P:siderophore transmembrane transport"/>
    <property type="evidence" value="ECO:0007669"/>
    <property type="project" value="TreeGrafter"/>
</dbReference>
<accession>A0A285MIT3</accession>
<dbReference type="PROSITE" id="PS52016">
    <property type="entry name" value="TONB_DEPENDENT_REC_3"/>
    <property type="match status" value="1"/>
</dbReference>
<dbReference type="Pfam" id="PF07715">
    <property type="entry name" value="Plug"/>
    <property type="match status" value="1"/>
</dbReference>
<dbReference type="SUPFAM" id="SSF56935">
    <property type="entry name" value="Porins"/>
    <property type="match status" value="1"/>
</dbReference>
<dbReference type="Gene3D" id="2.170.130.10">
    <property type="entry name" value="TonB-dependent receptor, plug domain"/>
    <property type="match status" value="1"/>
</dbReference>
<evidence type="ECO:0000256" key="2">
    <source>
        <dbReference type="PROSITE-ProRule" id="PRU01360"/>
    </source>
</evidence>
<dbReference type="InterPro" id="IPR037066">
    <property type="entry name" value="Plug_dom_sf"/>
</dbReference>
<keyword evidence="2" id="KW-0998">Cell outer membrane</keyword>
<dbReference type="InterPro" id="IPR039426">
    <property type="entry name" value="TonB-dep_rcpt-like"/>
</dbReference>
<reference evidence="5" key="1">
    <citation type="submission" date="2017-09" db="EMBL/GenBank/DDBJ databases">
        <authorList>
            <person name="Varghese N."/>
            <person name="Submissions S."/>
        </authorList>
    </citation>
    <scope>NUCLEOTIDE SEQUENCE [LARGE SCALE GENOMIC DNA]</scope>
    <source>
        <strain evidence="5">DSM 25885</strain>
    </source>
</reference>
<dbReference type="OrthoDB" id="679547at2"/>
<proteinExistence type="inferred from homology"/>
<dbReference type="Gene3D" id="2.60.40.1930">
    <property type="match status" value="1"/>
</dbReference>